<evidence type="ECO:0008006" key="4">
    <source>
        <dbReference type="Google" id="ProtNLM"/>
    </source>
</evidence>
<keyword evidence="1" id="KW-0812">Transmembrane</keyword>
<evidence type="ECO:0000313" key="2">
    <source>
        <dbReference type="EMBL" id="AUS07197.1"/>
    </source>
</evidence>
<feature type="transmembrane region" description="Helical" evidence="1">
    <location>
        <begin position="20"/>
        <end position="38"/>
    </location>
</feature>
<gene>
    <name evidence="2" type="ORF">C1A40_17945</name>
</gene>
<dbReference type="Gene3D" id="2.170.120.30">
    <property type="match status" value="1"/>
</dbReference>
<dbReference type="Gene3D" id="2.170.120.40">
    <property type="entry name" value="YbbR-like domain"/>
    <property type="match status" value="1"/>
</dbReference>
<reference evidence="3" key="1">
    <citation type="submission" date="2018-01" db="EMBL/GenBank/DDBJ databases">
        <title>Complete genome of Tamlana sp. UJ94.</title>
        <authorList>
            <person name="Jung J."/>
            <person name="Chung D."/>
            <person name="Bae S.S."/>
            <person name="Baek K."/>
        </authorList>
    </citation>
    <scope>NUCLEOTIDE SEQUENCE [LARGE SCALE GENOMIC DNA]</scope>
    <source>
        <strain evidence="3">UJ94</strain>
    </source>
</reference>
<keyword evidence="1" id="KW-1133">Transmembrane helix</keyword>
<protein>
    <recommendedName>
        <fullName evidence="4">YbbR-like domain-containing protein</fullName>
    </recommendedName>
</protein>
<sequence>MLNSLKSKLLSSIKNKRINVFLLFLLFAFIILIISKLSKTYTDTIPFKVEKVNVPQEYVILDDSVSMNITLKTHGFRWLKYYFTKPKVTVDFSSDVHKNDHAFVYNKTKAYLNNTQFDNEVEILNLSPEKIAFRYGVNLVKKVPVKIKAEVNYALGFNSSEAFRVEPDSVKVIGPDVLVSKIKFLETEAKQLNEVRANLNEPLKLKFPENTSEVQYTVHQVTLKVKVEKFTEGTLKIPVKVINTPKNSVVNYFPKEVSVSYVVSLNNFERITKQDFEVVCDFEKIHDNQNFLTPELIRVPALAKHSRISQQRIEFIITK</sequence>
<keyword evidence="1" id="KW-0472">Membrane</keyword>
<proteinExistence type="predicted"/>
<dbReference type="KEGG" id="taj:C1A40_17945"/>
<accession>A0A2I7SMR9</accession>
<dbReference type="Proteomes" id="UP000236592">
    <property type="component" value="Chromosome"/>
</dbReference>
<dbReference type="OrthoDB" id="1150187at2"/>
<evidence type="ECO:0000313" key="3">
    <source>
        <dbReference type="Proteomes" id="UP000236592"/>
    </source>
</evidence>
<evidence type="ECO:0000256" key="1">
    <source>
        <dbReference type="SAM" id="Phobius"/>
    </source>
</evidence>
<dbReference type="PANTHER" id="PTHR37804:SF1">
    <property type="entry name" value="CDAA REGULATORY PROTEIN CDAR"/>
    <property type="match status" value="1"/>
</dbReference>
<dbReference type="EMBL" id="CP025938">
    <property type="protein sequence ID" value="AUS07197.1"/>
    <property type="molecule type" value="Genomic_DNA"/>
</dbReference>
<organism evidence="2 3">
    <name type="scientific">Pseudotamlana carrageenivorans</name>
    <dbReference type="NCBI Taxonomy" id="2069432"/>
    <lineage>
        <taxon>Bacteria</taxon>
        <taxon>Pseudomonadati</taxon>
        <taxon>Bacteroidota</taxon>
        <taxon>Flavobacteriia</taxon>
        <taxon>Flavobacteriales</taxon>
        <taxon>Flavobacteriaceae</taxon>
        <taxon>Pseudotamlana</taxon>
    </lineage>
</organism>
<dbReference type="InterPro" id="IPR053154">
    <property type="entry name" value="c-di-AMP_regulator"/>
</dbReference>
<keyword evidence="3" id="KW-1185">Reference proteome</keyword>
<name>A0A2I7SMR9_9FLAO</name>
<dbReference type="AlphaFoldDB" id="A0A2I7SMR9"/>
<dbReference type="PANTHER" id="PTHR37804">
    <property type="entry name" value="CDAA REGULATORY PROTEIN CDAR"/>
    <property type="match status" value="1"/>
</dbReference>